<feature type="transmembrane region" description="Helical" evidence="1">
    <location>
        <begin position="44"/>
        <end position="65"/>
    </location>
</feature>
<protein>
    <submittedName>
        <fullName evidence="2">Uncharacterized protein</fullName>
    </submittedName>
</protein>
<feature type="transmembrane region" description="Helical" evidence="1">
    <location>
        <begin position="173"/>
        <end position="196"/>
    </location>
</feature>
<dbReference type="RefSeq" id="WP_115219058.1">
    <property type="nucleotide sequence ID" value="NZ_UHIA01000004.1"/>
</dbReference>
<reference evidence="2 3" key="1">
    <citation type="submission" date="2018-06" db="EMBL/GenBank/DDBJ databases">
        <authorList>
            <consortium name="Pathogen Informatics"/>
            <person name="Doyle S."/>
        </authorList>
    </citation>
    <scope>NUCLEOTIDE SEQUENCE [LARGE SCALE GENOMIC DNA]</scope>
    <source>
        <strain evidence="2 3">NCTC10717</strain>
    </source>
</reference>
<sequence length="215" mass="25201">MGLIKRREPPFQTVEEANEFIKKYGANIFTHIVIKYQQSLCMTYMRYMAVFFPIYIGLSSIVLLFNYKEINYITGKILEFFYIPVKEPYGWNVSLILSAVMHILALSLAIRTHDFSLLRKVTKLRISFKYIVRNIMLFLCMLASIFATYYLTLTKQAETCTLLTACFLYSDNMFLHSSFTLYVIFFLVIIFAYSILYGCRFGEDFDLVDTEGMLK</sequence>
<gene>
    <name evidence="2" type="ORF">NCTC10717_01943</name>
</gene>
<dbReference type="Proteomes" id="UP000254575">
    <property type="component" value="Unassembled WGS sequence"/>
</dbReference>
<dbReference type="AlphaFoldDB" id="A0A380N0W9"/>
<proteinExistence type="predicted"/>
<dbReference type="OrthoDB" id="7099761at2"/>
<evidence type="ECO:0000256" key="1">
    <source>
        <dbReference type="SAM" id="Phobius"/>
    </source>
</evidence>
<dbReference type="EMBL" id="UHIA01000004">
    <property type="protein sequence ID" value="SUO98202.1"/>
    <property type="molecule type" value="Genomic_DNA"/>
</dbReference>
<keyword evidence="1" id="KW-0812">Transmembrane</keyword>
<name>A0A380N0W9_9GAMM</name>
<evidence type="ECO:0000313" key="3">
    <source>
        <dbReference type="Proteomes" id="UP000254575"/>
    </source>
</evidence>
<keyword evidence="1" id="KW-0472">Membrane</keyword>
<keyword evidence="1" id="KW-1133">Transmembrane helix</keyword>
<feature type="transmembrane region" description="Helical" evidence="1">
    <location>
        <begin position="89"/>
        <end position="110"/>
    </location>
</feature>
<feature type="transmembrane region" description="Helical" evidence="1">
    <location>
        <begin position="131"/>
        <end position="153"/>
    </location>
</feature>
<keyword evidence="3" id="KW-1185">Reference proteome</keyword>
<evidence type="ECO:0000313" key="2">
    <source>
        <dbReference type="EMBL" id="SUO98202.1"/>
    </source>
</evidence>
<accession>A0A380N0W9</accession>
<organism evidence="2 3">
    <name type="scientific">Suttonella indologenes</name>
    <dbReference type="NCBI Taxonomy" id="13276"/>
    <lineage>
        <taxon>Bacteria</taxon>
        <taxon>Pseudomonadati</taxon>
        <taxon>Pseudomonadota</taxon>
        <taxon>Gammaproteobacteria</taxon>
        <taxon>Cardiobacteriales</taxon>
        <taxon>Cardiobacteriaceae</taxon>
        <taxon>Suttonella</taxon>
    </lineage>
</organism>